<keyword evidence="3" id="KW-0808">Transferase</keyword>
<gene>
    <name evidence="3" type="ORF">CTI12_AA531110</name>
</gene>
<evidence type="ECO:0000256" key="1">
    <source>
        <dbReference type="SAM" id="SignalP"/>
    </source>
</evidence>
<evidence type="ECO:0000259" key="2">
    <source>
        <dbReference type="Pfam" id="PF17286"/>
    </source>
</evidence>
<sequence length="207" mass="23271">MHMVFFRLLKLVVVFISLGSGSWDQLLGEGNSPAFTIRSVAAIAIPLSRFPIFFSLRSPVYVKAGSPIDFHIWRCCGNTKVCYEWMESQLTVCIDAKPSDTGKGKKQIVEAVYEFQHLGQRGRLRGTNAESRNVPVSWGSNNRYGRLATRGKTTRNKCMEADIPDFKIRLYNVIGTREYELPTADIKSMDFHLFEFLLATGPPDGVA</sequence>
<feature type="signal peptide" evidence="1">
    <location>
        <begin position="1"/>
        <end position="21"/>
    </location>
</feature>
<name>A0A2U1L4H1_ARTAN</name>
<proteinExistence type="predicted"/>
<dbReference type="GO" id="GO:0008168">
    <property type="term" value="F:methyltransferase activity"/>
    <property type="evidence" value="ECO:0007669"/>
    <property type="project" value="UniProtKB-KW"/>
</dbReference>
<organism evidence="3 4">
    <name type="scientific">Artemisia annua</name>
    <name type="common">Sweet wormwood</name>
    <dbReference type="NCBI Taxonomy" id="35608"/>
    <lineage>
        <taxon>Eukaryota</taxon>
        <taxon>Viridiplantae</taxon>
        <taxon>Streptophyta</taxon>
        <taxon>Embryophyta</taxon>
        <taxon>Tracheophyta</taxon>
        <taxon>Spermatophyta</taxon>
        <taxon>Magnoliopsida</taxon>
        <taxon>eudicotyledons</taxon>
        <taxon>Gunneridae</taxon>
        <taxon>Pentapetalae</taxon>
        <taxon>asterids</taxon>
        <taxon>campanulids</taxon>
        <taxon>Asterales</taxon>
        <taxon>Asteraceae</taxon>
        <taxon>Asteroideae</taxon>
        <taxon>Anthemideae</taxon>
        <taxon>Artemisiinae</taxon>
        <taxon>Artemisia</taxon>
    </lineage>
</organism>
<feature type="chain" id="PRO_5015570731" evidence="1">
    <location>
        <begin position="22"/>
        <end position="207"/>
    </location>
</feature>
<reference evidence="3 4" key="1">
    <citation type="journal article" date="2018" name="Mol. Plant">
        <title>The genome of Artemisia annua provides insight into the evolution of Asteraceae family and artemisinin biosynthesis.</title>
        <authorList>
            <person name="Shen Q."/>
            <person name="Zhang L."/>
            <person name="Liao Z."/>
            <person name="Wang S."/>
            <person name="Yan T."/>
            <person name="Shi P."/>
            <person name="Liu M."/>
            <person name="Fu X."/>
            <person name="Pan Q."/>
            <person name="Wang Y."/>
            <person name="Lv Z."/>
            <person name="Lu X."/>
            <person name="Zhang F."/>
            <person name="Jiang W."/>
            <person name="Ma Y."/>
            <person name="Chen M."/>
            <person name="Hao X."/>
            <person name="Li L."/>
            <person name="Tang Y."/>
            <person name="Lv G."/>
            <person name="Zhou Y."/>
            <person name="Sun X."/>
            <person name="Brodelius P.E."/>
            <person name="Rose J.K.C."/>
            <person name="Tang K."/>
        </authorList>
    </citation>
    <scope>NUCLEOTIDE SEQUENCE [LARGE SCALE GENOMIC DNA]</scope>
    <source>
        <strain evidence="4">cv. Huhao1</strain>
        <tissue evidence="3">Leaf</tissue>
    </source>
</reference>
<keyword evidence="3" id="KW-0489">Methyltransferase</keyword>
<dbReference type="EMBL" id="PKPP01011577">
    <property type="protein sequence ID" value="PWA43902.1"/>
    <property type="molecule type" value="Genomic_DNA"/>
</dbReference>
<evidence type="ECO:0000313" key="3">
    <source>
        <dbReference type="EMBL" id="PWA43902.1"/>
    </source>
</evidence>
<protein>
    <submittedName>
        <fullName evidence="3">Protein arginine N-methyltransferase</fullName>
    </submittedName>
</protein>
<dbReference type="Proteomes" id="UP000245207">
    <property type="component" value="Unassembled WGS sequence"/>
</dbReference>
<comment type="caution">
    <text evidence="3">The sequence shown here is derived from an EMBL/GenBank/DDBJ whole genome shotgun (WGS) entry which is preliminary data.</text>
</comment>
<keyword evidence="1" id="KW-0732">Signal</keyword>
<dbReference type="InterPro" id="IPR035248">
    <property type="entry name" value="PRMT5_C"/>
</dbReference>
<dbReference type="Gene3D" id="2.70.160.11">
    <property type="entry name" value="Hnrnp arginine n-methyltransferase1"/>
    <property type="match status" value="1"/>
</dbReference>
<keyword evidence="4" id="KW-1185">Reference proteome</keyword>
<dbReference type="STRING" id="35608.A0A2U1L4H1"/>
<evidence type="ECO:0000313" key="4">
    <source>
        <dbReference type="Proteomes" id="UP000245207"/>
    </source>
</evidence>
<dbReference type="Pfam" id="PF17286">
    <property type="entry name" value="PRMT5_C"/>
    <property type="match status" value="1"/>
</dbReference>
<dbReference type="AlphaFoldDB" id="A0A2U1L4H1"/>
<dbReference type="GO" id="GO:0032259">
    <property type="term" value="P:methylation"/>
    <property type="evidence" value="ECO:0007669"/>
    <property type="project" value="UniProtKB-KW"/>
</dbReference>
<feature type="domain" description="PRMT5 oligomerisation" evidence="2">
    <location>
        <begin position="48"/>
        <end position="92"/>
    </location>
</feature>
<accession>A0A2U1L4H1</accession>